<keyword evidence="1" id="KW-0472">Membrane</keyword>
<reference evidence="2" key="2">
    <citation type="journal article" date="2015" name="Fish Shellfish Immunol.">
        <title>Early steps in the European eel (Anguilla anguilla)-Vibrio vulnificus interaction in the gills: Role of the RtxA13 toxin.</title>
        <authorList>
            <person name="Callol A."/>
            <person name="Pajuelo D."/>
            <person name="Ebbesson L."/>
            <person name="Teles M."/>
            <person name="MacKenzie S."/>
            <person name="Amaro C."/>
        </authorList>
    </citation>
    <scope>NUCLEOTIDE SEQUENCE</scope>
</reference>
<dbReference type="AlphaFoldDB" id="A0A0E9RIM3"/>
<keyword evidence="1" id="KW-1133">Transmembrane helix</keyword>
<feature type="transmembrane region" description="Helical" evidence="1">
    <location>
        <begin position="6"/>
        <end position="26"/>
    </location>
</feature>
<dbReference type="EMBL" id="GBXM01079576">
    <property type="protein sequence ID" value="JAH29001.1"/>
    <property type="molecule type" value="Transcribed_RNA"/>
</dbReference>
<keyword evidence="1" id="KW-0812">Transmembrane</keyword>
<reference evidence="2" key="1">
    <citation type="submission" date="2014-11" db="EMBL/GenBank/DDBJ databases">
        <authorList>
            <person name="Amaro Gonzalez C."/>
        </authorList>
    </citation>
    <scope>NUCLEOTIDE SEQUENCE</scope>
</reference>
<evidence type="ECO:0000256" key="1">
    <source>
        <dbReference type="SAM" id="Phobius"/>
    </source>
</evidence>
<evidence type="ECO:0000313" key="2">
    <source>
        <dbReference type="EMBL" id="JAH29001.1"/>
    </source>
</evidence>
<accession>A0A0E9RIM3</accession>
<protein>
    <submittedName>
        <fullName evidence="2">Uncharacterized protein</fullName>
    </submittedName>
</protein>
<sequence>MSSCLHFMVLFLFYFRMGYFLCVFLLNKHRSCLLQRCICPICLVPDYDVSGRVSVEWTLRRNHGDVTSPGRILESQQSSCQANGSRFLTLEDVDVCCHLVFM</sequence>
<name>A0A0E9RIM3_ANGAN</name>
<organism evidence="2">
    <name type="scientific">Anguilla anguilla</name>
    <name type="common">European freshwater eel</name>
    <name type="synonym">Muraena anguilla</name>
    <dbReference type="NCBI Taxonomy" id="7936"/>
    <lineage>
        <taxon>Eukaryota</taxon>
        <taxon>Metazoa</taxon>
        <taxon>Chordata</taxon>
        <taxon>Craniata</taxon>
        <taxon>Vertebrata</taxon>
        <taxon>Euteleostomi</taxon>
        <taxon>Actinopterygii</taxon>
        <taxon>Neopterygii</taxon>
        <taxon>Teleostei</taxon>
        <taxon>Anguilliformes</taxon>
        <taxon>Anguillidae</taxon>
        <taxon>Anguilla</taxon>
    </lineage>
</organism>
<proteinExistence type="predicted"/>